<protein>
    <submittedName>
        <fullName evidence="1">Uncharacterized protein</fullName>
    </submittedName>
</protein>
<proteinExistence type="predicted"/>
<evidence type="ECO:0000313" key="2">
    <source>
        <dbReference type="Proteomes" id="UP000019249"/>
    </source>
</evidence>
<accession>A0ABN0RFS3</accession>
<reference evidence="1 2" key="1">
    <citation type="journal article" date="2014" name="Int. J. Syst. Evol. Microbiol.">
        <title>Listeria floridensis sp. nov., Listeria aquatica sp. nov., Listeria cornellensis sp. nov., Listeria riparia sp. nov. and Listeria grandensis sp. nov., from agricultural and natural environments.</title>
        <authorList>
            <person name="den Bakker H.C."/>
            <person name="Warchocki S."/>
            <person name="Wright E.M."/>
            <person name="Allred A.F."/>
            <person name="Ahlstrom C."/>
            <person name="Manuel C.S."/>
            <person name="Stasiewicz M.J."/>
            <person name="Burrell A."/>
            <person name="Roof S."/>
            <person name="Strawn L."/>
            <person name="Fortes E.D."/>
            <person name="Nightingale K.K."/>
            <person name="Kephart D."/>
            <person name="Wiedmann M."/>
        </authorList>
    </citation>
    <scope>NUCLEOTIDE SEQUENCE [LARGE SCALE GENOMIC DNA]</scope>
    <source>
        <strain evidence="1 2">FSL S10-1187</strain>
    </source>
</reference>
<dbReference type="Proteomes" id="UP000019249">
    <property type="component" value="Unassembled WGS sequence"/>
</dbReference>
<keyword evidence="2" id="KW-1185">Reference proteome</keyword>
<dbReference type="EMBL" id="AODF01000011">
    <property type="protein sequence ID" value="EUJ32439.1"/>
    <property type="molecule type" value="Genomic_DNA"/>
</dbReference>
<organism evidence="1 2">
    <name type="scientific">Listeria floridensis FSL S10-1187</name>
    <dbReference type="NCBI Taxonomy" id="1265817"/>
    <lineage>
        <taxon>Bacteria</taxon>
        <taxon>Bacillati</taxon>
        <taxon>Bacillota</taxon>
        <taxon>Bacilli</taxon>
        <taxon>Bacillales</taxon>
        <taxon>Listeriaceae</taxon>
        <taxon>Listeria</taxon>
    </lineage>
</organism>
<name>A0ABN0RFS3_9LIST</name>
<comment type="caution">
    <text evidence="1">The sequence shown here is derived from an EMBL/GenBank/DDBJ whole genome shotgun (WGS) entry which is preliminary data.</text>
</comment>
<dbReference type="RefSeq" id="WP_036097064.1">
    <property type="nucleotide sequence ID" value="NZ_AODF01000011.1"/>
</dbReference>
<evidence type="ECO:0000313" key="1">
    <source>
        <dbReference type="EMBL" id="EUJ32439.1"/>
    </source>
</evidence>
<gene>
    <name evidence="1" type="ORF">MFLO_06957</name>
</gene>
<sequence>MINRVTSNELKIMYSLIDELYIAEESIPQKVFKGAVSTYVFDLEDFMDHGLKDILGLSKYENAQNLVWLPHISVPGKTEIIELELNQNLEDFGDCLQRLWDGATLFLLLDYGCLFNDKKNWIIHFSIELQVAVLGIFSKEIDVKSRILSTPYSKETFFKRLSRIP</sequence>